<dbReference type="PANTHER" id="PTHR32119">
    <property type="entry name" value="OROTIDINE 5'-PHOSPHATE DECARBOXYLASE"/>
    <property type="match status" value="1"/>
</dbReference>
<evidence type="ECO:0000256" key="6">
    <source>
        <dbReference type="ARBA" id="ARBA00049157"/>
    </source>
</evidence>
<feature type="binding site" evidence="7 9">
    <location>
        <position position="233"/>
    </location>
    <ligand>
        <name>substrate</name>
    </ligand>
</feature>
<dbReference type="EC" id="4.1.1.23" evidence="7"/>
<evidence type="ECO:0000313" key="12">
    <source>
        <dbReference type="EMBL" id="PWR20771.1"/>
    </source>
</evidence>
<evidence type="ECO:0000259" key="11">
    <source>
        <dbReference type="SMART" id="SM00934"/>
    </source>
</evidence>
<feature type="active site" description="For OMPdecase activity" evidence="8">
    <location>
        <position position="89"/>
    </location>
</feature>
<evidence type="ECO:0000256" key="7">
    <source>
        <dbReference type="HAMAP-Rule" id="MF_01200"/>
    </source>
</evidence>
<dbReference type="AlphaFoldDB" id="A0A317E2E7"/>
<comment type="subunit">
    <text evidence="7">Homodimer.</text>
</comment>
<sequence>MGTRTSTAERLGPAVASPQARLDIPLRDRLIVALDVPRVIDARNVVAALGDTVSFYKIGLQQVFGGGLSLADDLFRLGKKVFLDAKLTDIAATVGNATANISRTGTEFLTVTGDAPIVRAAVQARTDAGARKPLIFAVTVLTSLDQNDLADMGFAMPLEDLVVHRALKAKEAGADGVIASGFEAAKLRSLLGPHIRIVTPGIRSADSPKDDQKRVMTAGEAIAAGADHVVVGRDILRSPDPAAKARAIVDEIAAAL</sequence>
<comment type="function">
    <text evidence="1 7">Catalyzes the decarboxylation of orotidine 5'-monophosphate (OMP) to uridine 5'-monophosphate (UMP).</text>
</comment>
<evidence type="ECO:0000313" key="13">
    <source>
        <dbReference type="Proteomes" id="UP000246077"/>
    </source>
</evidence>
<gene>
    <name evidence="7" type="primary">pyrF</name>
    <name evidence="12" type="ORF">DKG75_12310</name>
</gene>
<dbReference type="InterPro" id="IPR018089">
    <property type="entry name" value="OMPdecase_AS"/>
</dbReference>
<name>A0A317E2E7_9PROT</name>
<reference evidence="13" key="1">
    <citation type="submission" date="2018-05" db="EMBL/GenBank/DDBJ databases">
        <title>Zavarzinia sp. HR-AS.</title>
        <authorList>
            <person name="Lee Y."/>
            <person name="Jeon C.O."/>
        </authorList>
    </citation>
    <scope>NUCLEOTIDE SEQUENCE [LARGE SCALE GENOMIC DNA]</scope>
    <source>
        <strain evidence="13">DSM 1231</strain>
    </source>
</reference>
<dbReference type="SUPFAM" id="SSF51366">
    <property type="entry name" value="Ribulose-phoshate binding barrel"/>
    <property type="match status" value="1"/>
</dbReference>
<dbReference type="Gene3D" id="3.20.20.70">
    <property type="entry name" value="Aldolase class I"/>
    <property type="match status" value="1"/>
</dbReference>
<dbReference type="InterPro" id="IPR014732">
    <property type="entry name" value="OMPdecase"/>
</dbReference>
<dbReference type="PANTHER" id="PTHR32119:SF2">
    <property type="entry name" value="OROTIDINE 5'-PHOSPHATE DECARBOXYLASE"/>
    <property type="match status" value="1"/>
</dbReference>
<proteinExistence type="inferred from homology"/>
<comment type="similarity">
    <text evidence="7">Belongs to the OMP decarboxylase family. Type 1 subfamily.</text>
</comment>
<dbReference type="NCBIfam" id="TIGR01740">
    <property type="entry name" value="pyrF"/>
    <property type="match status" value="1"/>
</dbReference>
<organism evidence="12 13">
    <name type="scientific">Zavarzinia compransoris</name>
    <dbReference type="NCBI Taxonomy" id="1264899"/>
    <lineage>
        <taxon>Bacteria</taxon>
        <taxon>Pseudomonadati</taxon>
        <taxon>Pseudomonadota</taxon>
        <taxon>Alphaproteobacteria</taxon>
        <taxon>Rhodospirillales</taxon>
        <taxon>Zavarziniaceae</taxon>
        <taxon>Zavarzinia</taxon>
    </lineage>
</organism>
<dbReference type="OrthoDB" id="9806203at2"/>
<comment type="pathway">
    <text evidence="2 7 10">Pyrimidine metabolism; UMP biosynthesis via de novo pathway; UMP from orotate: step 2/2.</text>
</comment>
<comment type="catalytic activity">
    <reaction evidence="6 7 10">
        <text>orotidine 5'-phosphate + H(+) = UMP + CO2</text>
        <dbReference type="Rhea" id="RHEA:11596"/>
        <dbReference type="ChEBI" id="CHEBI:15378"/>
        <dbReference type="ChEBI" id="CHEBI:16526"/>
        <dbReference type="ChEBI" id="CHEBI:57538"/>
        <dbReference type="ChEBI" id="CHEBI:57865"/>
        <dbReference type="EC" id="4.1.1.23"/>
    </reaction>
</comment>
<evidence type="ECO:0000256" key="10">
    <source>
        <dbReference type="RuleBase" id="RU000512"/>
    </source>
</evidence>
<feature type="binding site" evidence="7 9">
    <location>
        <position position="203"/>
    </location>
    <ligand>
        <name>substrate</name>
    </ligand>
</feature>
<dbReference type="GO" id="GO:0004590">
    <property type="term" value="F:orotidine-5'-phosphate decarboxylase activity"/>
    <property type="evidence" value="ECO:0007669"/>
    <property type="project" value="UniProtKB-UniRule"/>
</dbReference>
<dbReference type="PROSITE" id="PS00156">
    <property type="entry name" value="OMPDECASE"/>
    <property type="match status" value="1"/>
</dbReference>
<dbReference type="InterPro" id="IPR011060">
    <property type="entry name" value="RibuloseP-bd_barrel"/>
</dbReference>
<protein>
    <recommendedName>
        <fullName evidence="7">Orotidine 5'-phosphate decarboxylase</fullName>
        <ecNumber evidence="7">4.1.1.23</ecNumber>
    </recommendedName>
    <alternativeName>
        <fullName evidence="7">OMP decarboxylase</fullName>
        <shortName evidence="7">OMPDCase</shortName>
        <shortName evidence="7">OMPdecase</shortName>
    </alternativeName>
</protein>
<dbReference type="HAMAP" id="MF_01200_B">
    <property type="entry name" value="OMPdecase_type1_B"/>
    <property type="match status" value="1"/>
</dbReference>
<accession>A0A317E2E7</accession>
<evidence type="ECO:0000256" key="5">
    <source>
        <dbReference type="ARBA" id="ARBA00023239"/>
    </source>
</evidence>
<feature type="domain" description="Orotidine 5'-phosphate decarboxylase" evidence="11">
    <location>
        <begin position="29"/>
        <end position="248"/>
    </location>
</feature>
<feature type="binding site" evidence="7 9">
    <location>
        <position position="57"/>
    </location>
    <ligand>
        <name>substrate</name>
    </ligand>
</feature>
<keyword evidence="3 7" id="KW-0210">Decarboxylase</keyword>
<dbReference type="InterPro" id="IPR001754">
    <property type="entry name" value="OMPdeCOase_dom"/>
</dbReference>
<dbReference type="InterPro" id="IPR047596">
    <property type="entry name" value="OMPdecase_bac"/>
</dbReference>
<feature type="binding site" evidence="7 9">
    <location>
        <position position="232"/>
    </location>
    <ligand>
        <name>substrate</name>
    </ligand>
</feature>
<feature type="active site" description="For OMPdecase activity" evidence="8">
    <location>
        <position position="86"/>
    </location>
</feature>
<dbReference type="Proteomes" id="UP000246077">
    <property type="component" value="Unassembled WGS sequence"/>
</dbReference>
<dbReference type="Pfam" id="PF00215">
    <property type="entry name" value="OMPdecase"/>
    <property type="match status" value="1"/>
</dbReference>
<evidence type="ECO:0000256" key="4">
    <source>
        <dbReference type="ARBA" id="ARBA00022975"/>
    </source>
</evidence>
<feature type="binding site" evidence="7 9">
    <location>
        <position position="212"/>
    </location>
    <ligand>
        <name>substrate</name>
    </ligand>
</feature>
<feature type="binding site" evidence="7 9">
    <location>
        <position position="35"/>
    </location>
    <ligand>
        <name>substrate</name>
    </ligand>
</feature>
<feature type="binding site" evidence="7 9">
    <location>
        <position position="142"/>
    </location>
    <ligand>
        <name>substrate</name>
    </ligand>
</feature>
<evidence type="ECO:0000256" key="8">
    <source>
        <dbReference type="PIRSR" id="PIRSR614732-1"/>
    </source>
</evidence>
<feature type="binding site" evidence="7">
    <location>
        <begin position="84"/>
        <end position="93"/>
    </location>
    <ligand>
        <name>substrate</name>
    </ligand>
</feature>
<dbReference type="UniPathway" id="UPA00070">
    <property type="reaction ID" value="UER00120"/>
</dbReference>
<dbReference type="GO" id="GO:0006207">
    <property type="term" value="P:'de novo' pyrimidine nucleobase biosynthetic process"/>
    <property type="evidence" value="ECO:0007669"/>
    <property type="project" value="InterPro"/>
</dbReference>
<feature type="active site" description="Proton donor" evidence="7">
    <location>
        <position position="86"/>
    </location>
</feature>
<evidence type="ECO:0000256" key="2">
    <source>
        <dbReference type="ARBA" id="ARBA00004861"/>
    </source>
</evidence>
<comment type="caution">
    <text evidence="12">The sequence shown here is derived from an EMBL/GenBank/DDBJ whole genome shotgun (WGS) entry which is preliminary data.</text>
</comment>
<feature type="active site" description="For OMPdecase activity" evidence="8">
    <location>
        <position position="84"/>
    </location>
</feature>
<evidence type="ECO:0000256" key="9">
    <source>
        <dbReference type="PIRSR" id="PIRSR614732-2"/>
    </source>
</evidence>
<evidence type="ECO:0000256" key="3">
    <source>
        <dbReference type="ARBA" id="ARBA00022793"/>
    </source>
</evidence>
<dbReference type="NCBIfam" id="NF001273">
    <property type="entry name" value="PRK00230.1"/>
    <property type="match status" value="1"/>
</dbReference>
<dbReference type="SMART" id="SM00934">
    <property type="entry name" value="OMPdecase"/>
    <property type="match status" value="1"/>
</dbReference>
<evidence type="ECO:0000256" key="1">
    <source>
        <dbReference type="ARBA" id="ARBA00002356"/>
    </source>
</evidence>
<dbReference type="CDD" id="cd04725">
    <property type="entry name" value="OMP_decarboxylase_like"/>
    <property type="match status" value="1"/>
</dbReference>
<keyword evidence="13" id="KW-1185">Reference proteome</keyword>
<keyword evidence="4 7" id="KW-0665">Pyrimidine biosynthesis</keyword>
<dbReference type="GO" id="GO:0005829">
    <property type="term" value="C:cytosol"/>
    <property type="evidence" value="ECO:0007669"/>
    <property type="project" value="TreeGrafter"/>
</dbReference>
<dbReference type="InterPro" id="IPR013785">
    <property type="entry name" value="Aldolase_TIM"/>
</dbReference>
<dbReference type="GO" id="GO:0044205">
    <property type="term" value="P:'de novo' UMP biosynthetic process"/>
    <property type="evidence" value="ECO:0007669"/>
    <property type="project" value="UniProtKB-UniRule"/>
</dbReference>
<keyword evidence="5 7" id="KW-0456">Lyase</keyword>
<dbReference type="EMBL" id="QGLF01000003">
    <property type="protein sequence ID" value="PWR20771.1"/>
    <property type="molecule type" value="Genomic_DNA"/>
</dbReference>